<evidence type="ECO:0000256" key="4">
    <source>
        <dbReference type="ARBA" id="ARBA00022989"/>
    </source>
</evidence>
<feature type="transmembrane region" description="Helical" evidence="6">
    <location>
        <begin position="66"/>
        <end position="86"/>
    </location>
</feature>
<evidence type="ECO:0000256" key="2">
    <source>
        <dbReference type="ARBA" id="ARBA00022475"/>
    </source>
</evidence>
<evidence type="ECO:0000256" key="1">
    <source>
        <dbReference type="ARBA" id="ARBA00004651"/>
    </source>
</evidence>
<evidence type="ECO:0000313" key="8">
    <source>
        <dbReference type="Proteomes" id="UP000321113"/>
    </source>
</evidence>
<protein>
    <submittedName>
        <fullName evidence="7">Lysine transporter LysE</fullName>
    </submittedName>
</protein>
<dbReference type="AlphaFoldDB" id="A0A511QRV6"/>
<dbReference type="GO" id="GO:0015171">
    <property type="term" value="F:amino acid transmembrane transporter activity"/>
    <property type="evidence" value="ECO:0007669"/>
    <property type="project" value="TreeGrafter"/>
</dbReference>
<reference evidence="7 8" key="1">
    <citation type="submission" date="2019-07" db="EMBL/GenBank/DDBJ databases">
        <title>Whole genome shotgun sequence of Vibrio superstes NBRC 103154.</title>
        <authorList>
            <person name="Hosoyama A."/>
            <person name="Uohara A."/>
            <person name="Ohji S."/>
            <person name="Ichikawa N."/>
        </authorList>
    </citation>
    <scope>NUCLEOTIDE SEQUENCE [LARGE SCALE GENOMIC DNA]</scope>
    <source>
        <strain evidence="7 8">NBRC 103154</strain>
    </source>
</reference>
<keyword evidence="8" id="KW-1185">Reference proteome</keyword>
<comment type="subcellular location">
    <subcellularLocation>
        <location evidence="1">Cell membrane</location>
        <topology evidence="1">Multi-pass membrane protein</topology>
    </subcellularLocation>
</comment>
<sequence>MSSISTYYIISALTVASPGAAVIFTITNTLSKGYRSAIRGYLGVAIGILIVGFIAHELLVRVGEKLPGGVATVTVFGGCYFLWLALSNLRRQPVKETRVKKSETELLSGVLISLTNPKALLFFTSVFPVYMKGSVEYPLLIGIFAINVLLIHSAYTYFTSRAQKKLSLGNHHWEKITVLLYLFLSGSCFMYAFETLRSTG</sequence>
<dbReference type="GO" id="GO:0005886">
    <property type="term" value="C:plasma membrane"/>
    <property type="evidence" value="ECO:0007669"/>
    <property type="project" value="UniProtKB-SubCell"/>
</dbReference>
<dbReference type="RefSeq" id="WP_119010808.1">
    <property type="nucleotide sequence ID" value="NZ_BJXK01000008.1"/>
</dbReference>
<evidence type="ECO:0000256" key="3">
    <source>
        <dbReference type="ARBA" id="ARBA00022692"/>
    </source>
</evidence>
<name>A0A511QRV6_9VIBR</name>
<feature type="transmembrane region" description="Helical" evidence="6">
    <location>
        <begin position="137"/>
        <end position="155"/>
    </location>
</feature>
<feature type="transmembrane region" description="Helical" evidence="6">
    <location>
        <begin position="6"/>
        <end position="26"/>
    </location>
</feature>
<keyword evidence="3 6" id="KW-0812">Transmembrane</keyword>
<keyword evidence="2" id="KW-1003">Cell membrane</keyword>
<proteinExistence type="predicted"/>
<gene>
    <name evidence="7" type="ORF">VSU01S_23230</name>
</gene>
<feature type="transmembrane region" description="Helical" evidence="6">
    <location>
        <begin position="38"/>
        <end position="60"/>
    </location>
</feature>
<comment type="caution">
    <text evidence="7">The sequence shown here is derived from an EMBL/GenBank/DDBJ whole genome shotgun (WGS) entry which is preliminary data.</text>
</comment>
<dbReference type="PANTHER" id="PTHR30086">
    <property type="entry name" value="ARGININE EXPORTER PROTEIN ARGO"/>
    <property type="match status" value="1"/>
</dbReference>
<keyword evidence="5 6" id="KW-0472">Membrane</keyword>
<evidence type="ECO:0000256" key="6">
    <source>
        <dbReference type="SAM" id="Phobius"/>
    </source>
</evidence>
<dbReference type="InterPro" id="IPR001123">
    <property type="entry name" value="LeuE-type"/>
</dbReference>
<evidence type="ECO:0000256" key="5">
    <source>
        <dbReference type="ARBA" id="ARBA00023136"/>
    </source>
</evidence>
<dbReference type="Proteomes" id="UP000321113">
    <property type="component" value="Unassembled WGS sequence"/>
</dbReference>
<dbReference type="OrthoDB" id="9804822at2"/>
<dbReference type="Pfam" id="PF01810">
    <property type="entry name" value="LysE"/>
    <property type="match status" value="1"/>
</dbReference>
<accession>A0A511QRV6</accession>
<keyword evidence="4 6" id="KW-1133">Transmembrane helix</keyword>
<evidence type="ECO:0000313" key="7">
    <source>
        <dbReference type="EMBL" id="GEM80078.1"/>
    </source>
</evidence>
<organism evidence="7 8">
    <name type="scientific">Vibrio superstes NBRC 103154</name>
    <dbReference type="NCBI Taxonomy" id="1219062"/>
    <lineage>
        <taxon>Bacteria</taxon>
        <taxon>Pseudomonadati</taxon>
        <taxon>Pseudomonadota</taxon>
        <taxon>Gammaproteobacteria</taxon>
        <taxon>Vibrionales</taxon>
        <taxon>Vibrionaceae</taxon>
        <taxon>Vibrio</taxon>
    </lineage>
</organism>
<dbReference type="EMBL" id="BJXK01000008">
    <property type="protein sequence ID" value="GEM80078.1"/>
    <property type="molecule type" value="Genomic_DNA"/>
</dbReference>
<feature type="transmembrane region" description="Helical" evidence="6">
    <location>
        <begin position="176"/>
        <end position="193"/>
    </location>
</feature>
<feature type="transmembrane region" description="Helical" evidence="6">
    <location>
        <begin position="106"/>
        <end position="131"/>
    </location>
</feature>
<dbReference type="PANTHER" id="PTHR30086:SF19">
    <property type="entry name" value="THREONINE EFFLUX PROTEIN"/>
    <property type="match status" value="1"/>
</dbReference>